<dbReference type="Proteomes" id="UP000235584">
    <property type="component" value="Chromosome"/>
</dbReference>
<keyword evidence="2" id="KW-1185">Reference proteome</keyword>
<reference evidence="1 2" key="1">
    <citation type="submission" date="2018-01" db="EMBL/GenBank/DDBJ databases">
        <title>Complete genome sequence of Bacteriovorax stolpii DSM12778.</title>
        <authorList>
            <person name="Tang B."/>
            <person name="Chang J."/>
        </authorList>
    </citation>
    <scope>NUCLEOTIDE SEQUENCE [LARGE SCALE GENOMIC DNA]</scope>
    <source>
        <strain evidence="1 2">DSM 12778</strain>
    </source>
</reference>
<dbReference type="RefSeq" id="WP_102243573.1">
    <property type="nucleotide sequence ID" value="NZ_CP025704.1"/>
</dbReference>
<evidence type="ECO:0000313" key="1">
    <source>
        <dbReference type="EMBL" id="AUN98282.1"/>
    </source>
</evidence>
<name>A0A2K9NS19_BACTC</name>
<protein>
    <submittedName>
        <fullName evidence="1">Uncharacterized protein</fullName>
    </submittedName>
</protein>
<proteinExistence type="predicted"/>
<evidence type="ECO:0000313" key="2">
    <source>
        <dbReference type="Proteomes" id="UP000235584"/>
    </source>
</evidence>
<dbReference type="KEGG" id="bsto:C0V70_09225"/>
<sequence length="178" mass="19915">MKFLTLLALALSFNTFANTTIERTFDGKNAVCQIKGDVGRRAYTATIESEKLVDNNRELSLRIHLYKCAETDKGLALVKTTPSEVTHSYVLLPNGELGQTNNTVIWAKFFLTDKNEKLLGKSDINLNSDDVVLTYTIDKNIDSAFVRATFKNSVELPTGEVLNDIFEYYGGFVVKFAK</sequence>
<accession>A0A2K9NS19</accession>
<gene>
    <name evidence="1" type="ORF">C0V70_09225</name>
</gene>
<organism evidence="1 2">
    <name type="scientific">Bacteriovorax stolpii</name>
    <name type="common">Bdellovibrio stolpii</name>
    <dbReference type="NCBI Taxonomy" id="960"/>
    <lineage>
        <taxon>Bacteria</taxon>
        <taxon>Pseudomonadati</taxon>
        <taxon>Bdellovibrionota</taxon>
        <taxon>Bacteriovoracia</taxon>
        <taxon>Bacteriovoracales</taxon>
        <taxon>Bacteriovoracaceae</taxon>
        <taxon>Bacteriovorax</taxon>
    </lineage>
</organism>
<dbReference type="AlphaFoldDB" id="A0A2K9NS19"/>
<dbReference type="EMBL" id="CP025704">
    <property type="protein sequence ID" value="AUN98282.1"/>
    <property type="molecule type" value="Genomic_DNA"/>
</dbReference>